<dbReference type="STRING" id="98765.A0A2R6NJ98"/>
<feature type="compositionally biased region" description="Low complexity" evidence="1">
    <location>
        <begin position="12"/>
        <end position="26"/>
    </location>
</feature>
<feature type="region of interest" description="Disordered" evidence="1">
    <location>
        <begin position="157"/>
        <end position="180"/>
    </location>
</feature>
<reference evidence="2 3" key="1">
    <citation type="submission" date="2018-02" db="EMBL/GenBank/DDBJ databases">
        <title>Genome sequence of the basidiomycete white-rot fungus Phlebia centrifuga.</title>
        <authorList>
            <person name="Granchi Z."/>
            <person name="Peng M."/>
            <person name="de Vries R.P."/>
            <person name="Hilden K."/>
            <person name="Makela M.R."/>
            <person name="Grigoriev I."/>
            <person name="Riley R."/>
        </authorList>
    </citation>
    <scope>NUCLEOTIDE SEQUENCE [LARGE SCALE GENOMIC DNA]</scope>
    <source>
        <strain evidence="2 3">FBCC195</strain>
    </source>
</reference>
<protein>
    <submittedName>
        <fullName evidence="2">Uncharacterized protein</fullName>
    </submittedName>
</protein>
<gene>
    <name evidence="2" type="ORF">PHLCEN_2v11704</name>
</gene>
<dbReference type="EMBL" id="MLYV02001188">
    <property type="protein sequence ID" value="PSR72423.1"/>
    <property type="molecule type" value="Genomic_DNA"/>
</dbReference>
<dbReference type="OrthoDB" id="4230923at2759"/>
<evidence type="ECO:0000256" key="1">
    <source>
        <dbReference type="SAM" id="MobiDB-lite"/>
    </source>
</evidence>
<evidence type="ECO:0000313" key="3">
    <source>
        <dbReference type="Proteomes" id="UP000186601"/>
    </source>
</evidence>
<organism evidence="2 3">
    <name type="scientific">Hermanssonia centrifuga</name>
    <dbReference type="NCBI Taxonomy" id="98765"/>
    <lineage>
        <taxon>Eukaryota</taxon>
        <taxon>Fungi</taxon>
        <taxon>Dikarya</taxon>
        <taxon>Basidiomycota</taxon>
        <taxon>Agaricomycotina</taxon>
        <taxon>Agaricomycetes</taxon>
        <taxon>Polyporales</taxon>
        <taxon>Meruliaceae</taxon>
        <taxon>Hermanssonia</taxon>
    </lineage>
</organism>
<sequence>MSSGSKNAPVGSQTQRSTTRSSRLSLNTQPTRINSYVTGLEILRQHTLVPPGAATLEGLSSGLQHLADTVDSQIIKEKIIAFAYYAERVQIEASRDIIANVLLTKLSPIITLLETGSEHIEKGTDRIVDFVEKIESHQNENLEKTQNALSALESASKGLKDAPRYSSPPPDPNNHPQMSYANALRLPPQHATILTREETKSKQVLLEKVNITDQTMGKQLEDEVLLRKANLALEHMGIQANDAPKKCEEIYFASVMVLPRGGVVYEMDSRVSAEWIKKADVKAAFLEKYGRGLDVEMRERKYLVVVDLVPIRLNMEDGNALRRVEDGNGMKERGV</sequence>
<evidence type="ECO:0000313" key="2">
    <source>
        <dbReference type="EMBL" id="PSR72423.1"/>
    </source>
</evidence>
<accession>A0A2R6NJ98</accession>
<dbReference type="AlphaFoldDB" id="A0A2R6NJ98"/>
<keyword evidence="3" id="KW-1185">Reference proteome</keyword>
<proteinExistence type="predicted"/>
<comment type="caution">
    <text evidence="2">The sequence shown here is derived from an EMBL/GenBank/DDBJ whole genome shotgun (WGS) entry which is preliminary data.</text>
</comment>
<feature type="region of interest" description="Disordered" evidence="1">
    <location>
        <begin position="1"/>
        <end position="28"/>
    </location>
</feature>
<dbReference type="Proteomes" id="UP000186601">
    <property type="component" value="Unassembled WGS sequence"/>
</dbReference>
<name>A0A2R6NJ98_9APHY</name>